<dbReference type="Proteomes" id="UP000827872">
    <property type="component" value="Linkage Group LG03"/>
</dbReference>
<proteinExistence type="predicted"/>
<comment type="caution">
    <text evidence="1">The sequence shown here is derived from an EMBL/GenBank/DDBJ whole genome shotgun (WGS) entry which is preliminary data.</text>
</comment>
<evidence type="ECO:0000313" key="2">
    <source>
        <dbReference type="Proteomes" id="UP000827872"/>
    </source>
</evidence>
<gene>
    <name evidence="1" type="ORF">K3G42_023149</name>
</gene>
<reference evidence="1" key="1">
    <citation type="submission" date="2021-08" db="EMBL/GenBank/DDBJ databases">
        <title>The first chromosome-level gecko genome reveals the dynamic sex chromosomes of Neotropical dwarf geckos (Sphaerodactylidae: Sphaerodactylus).</title>
        <authorList>
            <person name="Pinto B.J."/>
            <person name="Keating S.E."/>
            <person name="Gamble T."/>
        </authorList>
    </citation>
    <scope>NUCLEOTIDE SEQUENCE</scope>
    <source>
        <strain evidence="1">TG3544</strain>
    </source>
</reference>
<accession>A0ACB8EIU9</accession>
<dbReference type="EMBL" id="CM037616">
    <property type="protein sequence ID" value="KAH7992463.1"/>
    <property type="molecule type" value="Genomic_DNA"/>
</dbReference>
<organism evidence="1 2">
    <name type="scientific">Sphaerodactylus townsendi</name>
    <dbReference type="NCBI Taxonomy" id="933632"/>
    <lineage>
        <taxon>Eukaryota</taxon>
        <taxon>Metazoa</taxon>
        <taxon>Chordata</taxon>
        <taxon>Craniata</taxon>
        <taxon>Vertebrata</taxon>
        <taxon>Euteleostomi</taxon>
        <taxon>Lepidosauria</taxon>
        <taxon>Squamata</taxon>
        <taxon>Bifurcata</taxon>
        <taxon>Gekkota</taxon>
        <taxon>Sphaerodactylidae</taxon>
        <taxon>Sphaerodactylus</taxon>
    </lineage>
</organism>
<name>A0ACB8EIU9_9SAUR</name>
<evidence type="ECO:0000313" key="1">
    <source>
        <dbReference type="EMBL" id="KAH7992463.1"/>
    </source>
</evidence>
<protein>
    <submittedName>
        <fullName evidence="1">Uncharacterized protein</fullName>
    </submittedName>
</protein>
<sequence length="139" mass="15872">MQREQAWTHREYVNWPSAAEVIKAISDIVTDLFLKFLHAKLYYCSCICLSPPYCGSLGGGWVGETSAEKIASEKRFILNSFHYSPDLPPPPLQYYSCIVILKILCKMRLQIFLRTCQPVANRRNPSPNLVPQSLLICHI</sequence>
<keyword evidence="2" id="KW-1185">Reference proteome</keyword>